<proteinExistence type="predicted"/>
<dbReference type="InterPro" id="IPR024467">
    <property type="entry name" value="Xre/MbcA/ParS-like_toxin-bd"/>
</dbReference>
<reference evidence="4" key="1">
    <citation type="journal article" date="2019" name="Int. J. Syst. Evol. Microbiol.">
        <title>The Global Catalogue of Microorganisms (GCM) 10K type strain sequencing project: providing services to taxonomists for standard genome sequencing and annotation.</title>
        <authorList>
            <consortium name="The Broad Institute Genomics Platform"/>
            <consortium name="The Broad Institute Genome Sequencing Center for Infectious Disease"/>
            <person name="Wu L."/>
            <person name="Ma J."/>
        </authorList>
    </citation>
    <scope>NUCLEOTIDE SEQUENCE [LARGE SCALE GENOMIC DNA]</scope>
    <source>
        <strain evidence="4">KCTC 23298</strain>
    </source>
</reference>
<dbReference type="EMBL" id="BMYI01000021">
    <property type="protein sequence ID" value="GHC37107.1"/>
    <property type="molecule type" value="Genomic_DNA"/>
</dbReference>
<evidence type="ECO:0000259" key="2">
    <source>
        <dbReference type="Pfam" id="PF20432"/>
    </source>
</evidence>
<feature type="domain" description="Antitoxin Xre-like helix-turn-helix" evidence="2">
    <location>
        <begin position="9"/>
        <end position="71"/>
    </location>
</feature>
<protein>
    <recommendedName>
        <fullName evidence="5">DUF2384 domain-containing protein</fullName>
    </recommendedName>
</protein>
<comment type="caution">
    <text evidence="3">The sequence shown here is derived from an EMBL/GenBank/DDBJ whole genome shotgun (WGS) entry which is preliminary data.</text>
</comment>
<gene>
    <name evidence="3" type="ORF">GCM10007291_43300</name>
</gene>
<dbReference type="Pfam" id="PF20432">
    <property type="entry name" value="Xre-like-HTH"/>
    <property type="match status" value="1"/>
</dbReference>
<accession>A0ABQ3FTC8</accession>
<sequence>MLNAHRHSAEPDRRAVLTKAVLRAAERLDISGRLLAEVLGVSEAQVSRFKSGEAALTDHGKPFELAALLVRAFRSLDAITGGDEGVARAWLTAPNTALGARPAERIASAQGLVDVVTYLDARRAPL</sequence>
<evidence type="ECO:0000313" key="3">
    <source>
        <dbReference type="EMBL" id="GHC37107.1"/>
    </source>
</evidence>
<name>A0ABQ3FTC8_9RHOB</name>
<organism evidence="3 4">
    <name type="scientific">Gemmobacter nanjingensis</name>
    <dbReference type="NCBI Taxonomy" id="488454"/>
    <lineage>
        <taxon>Bacteria</taxon>
        <taxon>Pseudomonadati</taxon>
        <taxon>Pseudomonadota</taxon>
        <taxon>Alphaproteobacteria</taxon>
        <taxon>Rhodobacterales</taxon>
        <taxon>Paracoccaceae</taxon>
        <taxon>Gemmobacter</taxon>
    </lineage>
</organism>
<evidence type="ECO:0000313" key="4">
    <source>
        <dbReference type="Proteomes" id="UP000658305"/>
    </source>
</evidence>
<dbReference type="Pfam" id="PF09722">
    <property type="entry name" value="Xre_MbcA_ParS_C"/>
    <property type="match status" value="1"/>
</dbReference>
<keyword evidence="4" id="KW-1185">Reference proteome</keyword>
<dbReference type="RefSeq" id="WP_189382232.1">
    <property type="nucleotide sequence ID" value="NZ_BMYI01000021.1"/>
</dbReference>
<evidence type="ECO:0008006" key="5">
    <source>
        <dbReference type="Google" id="ProtNLM"/>
    </source>
</evidence>
<feature type="domain" description="Antitoxin Xre/MbcA/ParS-like toxin-binding" evidence="1">
    <location>
        <begin position="75"/>
        <end position="123"/>
    </location>
</feature>
<evidence type="ECO:0000259" key="1">
    <source>
        <dbReference type="Pfam" id="PF09722"/>
    </source>
</evidence>
<dbReference type="InterPro" id="IPR046847">
    <property type="entry name" value="Xre-like_HTH"/>
</dbReference>
<dbReference type="Proteomes" id="UP000658305">
    <property type="component" value="Unassembled WGS sequence"/>
</dbReference>